<name>A0A2P2MXM2_RHIMU</name>
<evidence type="ECO:0000313" key="1">
    <source>
        <dbReference type="EMBL" id="MBX34958.1"/>
    </source>
</evidence>
<organism evidence="1">
    <name type="scientific">Rhizophora mucronata</name>
    <name type="common">Asiatic mangrove</name>
    <dbReference type="NCBI Taxonomy" id="61149"/>
    <lineage>
        <taxon>Eukaryota</taxon>
        <taxon>Viridiplantae</taxon>
        <taxon>Streptophyta</taxon>
        <taxon>Embryophyta</taxon>
        <taxon>Tracheophyta</taxon>
        <taxon>Spermatophyta</taxon>
        <taxon>Magnoliopsida</taxon>
        <taxon>eudicotyledons</taxon>
        <taxon>Gunneridae</taxon>
        <taxon>Pentapetalae</taxon>
        <taxon>rosids</taxon>
        <taxon>fabids</taxon>
        <taxon>Malpighiales</taxon>
        <taxon>Rhizophoraceae</taxon>
        <taxon>Rhizophora</taxon>
    </lineage>
</organism>
<dbReference type="EMBL" id="GGEC01054474">
    <property type="protein sequence ID" value="MBX34958.1"/>
    <property type="molecule type" value="Transcribed_RNA"/>
</dbReference>
<proteinExistence type="predicted"/>
<sequence length="43" mass="5101">MSIAKHMHRHVIQFSFKRIKNVNEISNPHHSHFLLPLINANDK</sequence>
<reference evidence="1" key="1">
    <citation type="submission" date="2018-02" db="EMBL/GenBank/DDBJ databases">
        <title>Rhizophora mucronata_Transcriptome.</title>
        <authorList>
            <person name="Meera S.P."/>
            <person name="Sreeshan A."/>
            <person name="Augustine A."/>
        </authorList>
    </citation>
    <scope>NUCLEOTIDE SEQUENCE</scope>
    <source>
        <tissue evidence="1">Leaf</tissue>
    </source>
</reference>
<protein>
    <submittedName>
        <fullName evidence="1">Uncharacterized protein</fullName>
    </submittedName>
</protein>
<accession>A0A2P2MXM2</accession>
<dbReference type="AlphaFoldDB" id="A0A2P2MXM2"/>